<accession>A0A562WKL0</accession>
<dbReference type="RefSeq" id="WP_145819132.1">
    <property type="nucleotide sequence ID" value="NZ_AP023438.1"/>
</dbReference>
<sequence length="63" mass="6819">MIRTLTRLADGLVGAVAPRATAQAAQIQTCYEISCYCSGIRLYKKTCCDLQPCTSCYYVGDGC</sequence>
<organism evidence="1 2">
    <name type="scientific">Micromonospora sagamiensis</name>
    <dbReference type="NCBI Taxonomy" id="47875"/>
    <lineage>
        <taxon>Bacteria</taxon>
        <taxon>Bacillati</taxon>
        <taxon>Actinomycetota</taxon>
        <taxon>Actinomycetes</taxon>
        <taxon>Micromonosporales</taxon>
        <taxon>Micromonosporaceae</taxon>
        <taxon>Micromonospora</taxon>
    </lineage>
</organism>
<dbReference type="AlphaFoldDB" id="A0A562WKL0"/>
<dbReference type="OrthoDB" id="4250947at2"/>
<dbReference type="EMBL" id="VLLP01000001">
    <property type="protein sequence ID" value="TWJ30427.1"/>
    <property type="molecule type" value="Genomic_DNA"/>
</dbReference>
<keyword evidence="2" id="KW-1185">Reference proteome</keyword>
<protein>
    <submittedName>
        <fullName evidence="1">Uncharacterized protein</fullName>
    </submittedName>
</protein>
<proteinExistence type="predicted"/>
<evidence type="ECO:0000313" key="2">
    <source>
        <dbReference type="Proteomes" id="UP000319728"/>
    </source>
</evidence>
<gene>
    <name evidence="1" type="ORF">JD81_03966</name>
</gene>
<name>A0A562WKL0_9ACTN</name>
<dbReference type="Proteomes" id="UP000319728">
    <property type="component" value="Unassembled WGS sequence"/>
</dbReference>
<evidence type="ECO:0000313" key="1">
    <source>
        <dbReference type="EMBL" id="TWJ30427.1"/>
    </source>
</evidence>
<comment type="caution">
    <text evidence="1">The sequence shown here is derived from an EMBL/GenBank/DDBJ whole genome shotgun (WGS) entry which is preliminary data.</text>
</comment>
<reference evidence="1 2" key="1">
    <citation type="submission" date="2019-07" db="EMBL/GenBank/DDBJ databases">
        <title>R&amp;d 2014.</title>
        <authorList>
            <person name="Klenk H.-P."/>
        </authorList>
    </citation>
    <scope>NUCLEOTIDE SEQUENCE [LARGE SCALE GENOMIC DNA]</scope>
    <source>
        <strain evidence="1 2">DSM 43912</strain>
    </source>
</reference>